<evidence type="ECO:0000256" key="1">
    <source>
        <dbReference type="SAM" id="Phobius"/>
    </source>
</evidence>
<keyword evidence="1" id="KW-0472">Membrane</keyword>
<dbReference type="PaxDb" id="523849-OCC_01069"/>
<keyword evidence="3" id="KW-1185">Reference proteome</keyword>
<name>H3ZLS8_THELN</name>
<dbReference type="KEGG" id="tlt:OCC_01069"/>
<keyword evidence="1" id="KW-1133">Transmembrane helix</keyword>
<feature type="transmembrane region" description="Helical" evidence="1">
    <location>
        <begin position="12"/>
        <end position="33"/>
    </location>
</feature>
<keyword evidence="1" id="KW-0812">Transmembrane</keyword>
<sequence length="88" mass="10411">MEEYQKKLIEAGIEGAIITVLAYLFYYQNYLLYKWHRGLPLPSRIPFVIAGILTGAAYFIYKLYKIYPMMQKEKIANVIREEENLETI</sequence>
<gene>
    <name evidence="2" type="ORF">OCC_01069</name>
</gene>
<accession>H3ZLS8</accession>
<organism evidence="2 3">
    <name type="scientific">Thermococcus litoralis (strain ATCC 51850 / DSM 5473 / JCM 8560 / NS-C)</name>
    <dbReference type="NCBI Taxonomy" id="523849"/>
    <lineage>
        <taxon>Archaea</taxon>
        <taxon>Methanobacteriati</taxon>
        <taxon>Methanobacteriota</taxon>
        <taxon>Thermococci</taxon>
        <taxon>Thermococcales</taxon>
        <taxon>Thermococcaceae</taxon>
        <taxon>Thermococcus</taxon>
    </lineage>
</organism>
<dbReference type="GeneID" id="16548412"/>
<dbReference type="AlphaFoldDB" id="H3ZLS8"/>
<dbReference type="HOGENOM" id="CLU_2353350_0_0_2"/>
<dbReference type="EMBL" id="CP006670">
    <property type="protein sequence ID" value="EHR79080.1"/>
    <property type="molecule type" value="Genomic_DNA"/>
</dbReference>
<feature type="transmembrane region" description="Helical" evidence="1">
    <location>
        <begin position="45"/>
        <end position="64"/>
    </location>
</feature>
<dbReference type="Proteomes" id="UP000015502">
    <property type="component" value="Chromosome"/>
</dbReference>
<reference evidence="2 3" key="1">
    <citation type="journal article" date="2012" name="J. Bacteriol.">
        <title>Genome sequence of the model hyperthermophilic archaeon Thermococcus litoralis NS-C.</title>
        <authorList>
            <person name="Gardner A.F."/>
            <person name="Kumar S."/>
            <person name="Perler F.B."/>
        </authorList>
    </citation>
    <scope>NUCLEOTIDE SEQUENCE [LARGE SCALE GENOMIC DNA]</scope>
    <source>
        <strain evidence="3">ATCC 51850 / DSM 5473 / JCM 8560 / NS-C</strain>
    </source>
</reference>
<dbReference type="RefSeq" id="WP_004067415.1">
    <property type="nucleotide sequence ID" value="NC_022084.1"/>
</dbReference>
<dbReference type="OrthoDB" id="86175at2157"/>
<evidence type="ECO:0000313" key="2">
    <source>
        <dbReference type="EMBL" id="EHR79080.1"/>
    </source>
</evidence>
<protein>
    <submittedName>
        <fullName evidence="2">Uncharacterized protein</fullName>
    </submittedName>
</protein>
<proteinExistence type="predicted"/>
<evidence type="ECO:0000313" key="3">
    <source>
        <dbReference type="Proteomes" id="UP000015502"/>
    </source>
</evidence>